<dbReference type="Pfam" id="PF03633">
    <property type="entry name" value="Glyco_hydro_65C"/>
    <property type="match status" value="1"/>
</dbReference>
<keyword evidence="7" id="KW-0378">Hydrolase</keyword>
<dbReference type="InterPro" id="IPR037018">
    <property type="entry name" value="GH65_N"/>
</dbReference>
<feature type="domain" description="Glycoside hydrolase family 65 N-terminal" evidence="6">
    <location>
        <begin position="15"/>
        <end position="271"/>
    </location>
</feature>
<feature type="compositionally biased region" description="Basic and acidic residues" evidence="3">
    <location>
        <begin position="787"/>
        <end position="796"/>
    </location>
</feature>
<feature type="domain" description="Glycoside hydrolase family 65 central catalytic" evidence="4">
    <location>
        <begin position="328"/>
        <end position="680"/>
    </location>
</feature>
<evidence type="ECO:0000259" key="5">
    <source>
        <dbReference type="Pfam" id="PF03633"/>
    </source>
</evidence>
<feature type="compositionally biased region" description="Pro residues" evidence="3">
    <location>
        <begin position="763"/>
        <end position="781"/>
    </location>
</feature>
<dbReference type="InterPro" id="IPR005194">
    <property type="entry name" value="Glyco_hydro_65_C"/>
</dbReference>
<dbReference type="SUPFAM" id="SSF74650">
    <property type="entry name" value="Galactose mutarotase-like"/>
    <property type="match status" value="1"/>
</dbReference>
<sequence>MIRERAYPVEPWHVRETQLDVDVLAQSESVFALSNGHVGLRGNLDEGEPHGLPGTYLNSFYELRPLPYAEAGFGFPESGQTIVNVTNGKLIRLLVDDEPLDVRYGELLAHERVLDLRAGTLHRTLHWRSPAGREVRVHSTRLVSFRQRSVAAMRYEVEVADDKPLRLIVQSELVANEALPPQSRDPRVAAVLESPLQAEEELTTSDGGLLLHRTKVSGLRVAAAMGHEVDSPSRTTIESEGYEDWVRTTVGCVLEPGQRLRVVKYLTYGWSSRRSLPALRDQVGAALAAAKLDGWDGLVREQREYLDEFWDASDVEIDGDPEVQQAVRFGLFHVLQAGARAERRPIAAKGLTGPGYDGHAFWDTEMFVLPVLTYTHPAAVRDALYWRFSTLEQAHERARTLNLAGAAFPWRTIEGPESSGYWPAGTAAFHVASGIADALRRYVLISGDQQLEREIGLTLLVETARLWRSLGHHDRNGQFHIDGVTGPDEYTAVKNDNIYTNLMAQRNLRAAAEVAMRYRDEAFHLGVTDEEAAAWRDAAAAMHIPYDDEIDVHQQVEGFTRLQEWDFAHTPQDKYPLLLHYPYFDLYRKQVVKQADLVLAMHWRGDAFTDEEKLRNFLYYERRTVRDSSLSACTQSVLAAEVGYLELAHSYLREAALMDLHDLNENTRDGVHMASLAGAWIALVAGFGGLRDHDGVPSFAPRLPSRIGRLAFSLQCRGIRLRVTVRPHETTYVLHHHTDPDATMEVRHHGESVQVTAAEPVTLPIPPPPENLPPVEQPPGRAPLLRLPEHLPERVP</sequence>
<evidence type="ECO:0000256" key="1">
    <source>
        <dbReference type="ARBA" id="ARBA00006768"/>
    </source>
</evidence>
<dbReference type="PIRSF" id="PIRSF036289">
    <property type="entry name" value="Glycosyl_hydrolase_malt_phosph"/>
    <property type="match status" value="1"/>
</dbReference>
<evidence type="ECO:0000313" key="7">
    <source>
        <dbReference type="EMBL" id="MBL6279888.1"/>
    </source>
</evidence>
<dbReference type="Gene3D" id="2.60.420.10">
    <property type="entry name" value="Maltose phosphorylase, domain 3"/>
    <property type="match status" value="1"/>
</dbReference>
<reference evidence="7 8" key="1">
    <citation type="submission" date="2021-01" db="EMBL/GenBank/DDBJ databases">
        <title>Genome sequencing of Micromonospora fiedleri MG-37.</title>
        <authorList>
            <person name="Moreland P.E.J."/>
            <person name="Stach J.E.M."/>
        </authorList>
    </citation>
    <scope>NUCLEOTIDE SEQUENCE [LARGE SCALE GENOMIC DNA]</scope>
    <source>
        <strain evidence="7 8">MG-37</strain>
    </source>
</reference>
<dbReference type="Gene3D" id="2.70.98.40">
    <property type="entry name" value="Glycoside hydrolase, family 65, N-terminal domain"/>
    <property type="match status" value="1"/>
</dbReference>
<dbReference type="Gene3D" id="1.50.10.10">
    <property type="match status" value="1"/>
</dbReference>
<dbReference type="RefSeq" id="WP_203224145.1">
    <property type="nucleotide sequence ID" value="NZ_JAETXL010000012.1"/>
</dbReference>
<dbReference type="Proteomes" id="UP000661193">
    <property type="component" value="Unassembled WGS sequence"/>
</dbReference>
<gene>
    <name evidence="7" type="ORF">JMF97_27395</name>
</gene>
<organism evidence="7 8">
    <name type="scientific">Micromonospora fiedleri</name>
    <dbReference type="NCBI Taxonomy" id="1157498"/>
    <lineage>
        <taxon>Bacteria</taxon>
        <taxon>Bacillati</taxon>
        <taxon>Actinomycetota</taxon>
        <taxon>Actinomycetes</taxon>
        <taxon>Micromonosporales</taxon>
        <taxon>Micromonosporaceae</taxon>
        <taxon>Micromonospora</taxon>
    </lineage>
</organism>
<dbReference type="PANTHER" id="PTHR11051">
    <property type="entry name" value="GLYCOSYL HYDROLASE-RELATED"/>
    <property type="match status" value="1"/>
</dbReference>
<dbReference type="Pfam" id="PF03636">
    <property type="entry name" value="Glyco_hydro_65N"/>
    <property type="match status" value="1"/>
</dbReference>
<proteinExistence type="inferred from homology"/>
<protein>
    <submittedName>
        <fullName evidence="7">Glycoside hydrolase family 65 protein</fullName>
    </submittedName>
</protein>
<dbReference type="InterPro" id="IPR012341">
    <property type="entry name" value="6hp_glycosidase-like_sf"/>
</dbReference>
<evidence type="ECO:0000256" key="3">
    <source>
        <dbReference type="SAM" id="MobiDB-lite"/>
    </source>
</evidence>
<dbReference type="Pfam" id="PF03632">
    <property type="entry name" value="Glyco_hydro_65m"/>
    <property type="match status" value="1"/>
</dbReference>
<dbReference type="EMBL" id="JAETXL010000012">
    <property type="protein sequence ID" value="MBL6279888.1"/>
    <property type="molecule type" value="Genomic_DNA"/>
</dbReference>
<dbReference type="PANTHER" id="PTHR11051:SF13">
    <property type="entry name" value="GLYCOSYL TRANSFERASE"/>
    <property type="match status" value="1"/>
</dbReference>
<dbReference type="InterPro" id="IPR017045">
    <property type="entry name" value="Malt_Pase/Glycosyl_Hdrlase"/>
</dbReference>
<dbReference type="InterPro" id="IPR005196">
    <property type="entry name" value="Glyco_hydro_65_N"/>
</dbReference>
<name>A0ABS1UU38_9ACTN</name>
<evidence type="ECO:0000313" key="8">
    <source>
        <dbReference type="Proteomes" id="UP000661193"/>
    </source>
</evidence>
<evidence type="ECO:0000259" key="4">
    <source>
        <dbReference type="Pfam" id="PF03632"/>
    </source>
</evidence>
<dbReference type="SUPFAM" id="SSF48208">
    <property type="entry name" value="Six-hairpin glycosidases"/>
    <property type="match status" value="1"/>
</dbReference>
<keyword evidence="2" id="KW-0326">Glycosidase</keyword>
<dbReference type="InterPro" id="IPR008928">
    <property type="entry name" value="6-hairpin_glycosidase_sf"/>
</dbReference>
<comment type="caution">
    <text evidence="7">The sequence shown here is derived from an EMBL/GenBank/DDBJ whole genome shotgun (WGS) entry which is preliminary data.</text>
</comment>
<feature type="domain" description="Glycoside hydrolase family 65 C-terminal" evidence="5">
    <location>
        <begin position="690"/>
        <end position="755"/>
    </location>
</feature>
<dbReference type="InterPro" id="IPR011013">
    <property type="entry name" value="Gal_mutarotase_sf_dom"/>
</dbReference>
<keyword evidence="8" id="KW-1185">Reference proteome</keyword>
<feature type="region of interest" description="Disordered" evidence="3">
    <location>
        <begin position="760"/>
        <end position="796"/>
    </location>
</feature>
<dbReference type="InterPro" id="IPR005195">
    <property type="entry name" value="Glyco_hydro_65_M"/>
</dbReference>
<dbReference type="GO" id="GO:0016787">
    <property type="term" value="F:hydrolase activity"/>
    <property type="evidence" value="ECO:0007669"/>
    <property type="project" value="UniProtKB-KW"/>
</dbReference>
<accession>A0ABS1UU38</accession>
<comment type="similarity">
    <text evidence="1">Belongs to the glycosyl hydrolase 65 family.</text>
</comment>
<evidence type="ECO:0000259" key="6">
    <source>
        <dbReference type="Pfam" id="PF03636"/>
    </source>
</evidence>
<evidence type="ECO:0000256" key="2">
    <source>
        <dbReference type="ARBA" id="ARBA00023295"/>
    </source>
</evidence>